<dbReference type="RefSeq" id="XP_055861816.1">
    <property type="nucleotide sequence ID" value="XM_056005841.1"/>
</dbReference>
<feature type="signal peptide" evidence="2">
    <location>
        <begin position="1"/>
        <end position="28"/>
    </location>
</feature>
<organism evidence="3 5">
    <name type="scientific">Biomphalaria glabrata</name>
    <name type="common">Bloodfluke planorb</name>
    <name type="synonym">Freshwater snail</name>
    <dbReference type="NCBI Taxonomy" id="6526"/>
    <lineage>
        <taxon>Eukaryota</taxon>
        <taxon>Metazoa</taxon>
        <taxon>Spiralia</taxon>
        <taxon>Lophotrochozoa</taxon>
        <taxon>Mollusca</taxon>
        <taxon>Gastropoda</taxon>
        <taxon>Heterobranchia</taxon>
        <taxon>Euthyneura</taxon>
        <taxon>Panpulmonata</taxon>
        <taxon>Hygrophila</taxon>
        <taxon>Lymnaeoidea</taxon>
        <taxon>Planorbidae</taxon>
        <taxon>Biomphalaria</taxon>
    </lineage>
</organism>
<evidence type="ECO:0000256" key="2">
    <source>
        <dbReference type="SAM" id="SignalP"/>
    </source>
</evidence>
<dbReference type="AlphaFoldDB" id="A0A9W2YGI1"/>
<protein>
    <submittedName>
        <fullName evidence="4 5">Uncharacterized protein LOC129922008</fullName>
    </submittedName>
</protein>
<evidence type="ECO:0000256" key="1">
    <source>
        <dbReference type="SAM" id="MobiDB-lite"/>
    </source>
</evidence>
<reference evidence="4 5" key="1">
    <citation type="submission" date="2025-04" db="UniProtKB">
        <authorList>
            <consortium name="RefSeq"/>
        </authorList>
    </citation>
    <scope>IDENTIFICATION</scope>
</reference>
<keyword evidence="3" id="KW-1185">Reference proteome</keyword>
<proteinExistence type="predicted"/>
<feature type="chain" id="PRO_5044702365" evidence="2">
    <location>
        <begin position="29"/>
        <end position="371"/>
    </location>
</feature>
<name>A0A9W2YGI1_BIOGL</name>
<dbReference type="GeneID" id="129922008"/>
<dbReference type="RefSeq" id="XP_055861817.1">
    <property type="nucleotide sequence ID" value="XM_056005842.1"/>
</dbReference>
<feature type="compositionally biased region" description="Polar residues" evidence="1">
    <location>
        <begin position="232"/>
        <end position="246"/>
    </location>
</feature>
<evidence type="ECO:0000313" key="6">
    <source>
        <dbReference type="RefSeq" id="XP_055861816.1"/>
    </source>
</evidence>
<feature type="region of interest" description="Disordered" evidence="1">
    <location>
        <begin position="232"/>
        <end position="253"/>
    </location>
</feature>
<gene>
    <name evidence="4 5 6 7" type="primary">LOC129922008</name>
</gene>
<feature type="region of interest" description="Disordered" evidence="1">
    <location>
        <begin position="195"/>
        <end position="220"/>
    </location>
</feature>
<keyword evidence="2" id="KW-0732">Signal</keyword>
<evidence type="ECO:0000313" key="4">
    <source>
        <dbReference type="RefSeq" id="XP_055861814.1"/>
    </source>
</evidence>
<dbReference type="RefSeq" id="XP_055861815.1">
    <property type="nucleotide sequence ID" value="XM_056005840.1"/>
</dbReference>
<sequence length="371" mass="40825">MAACGFSIYLCCLAALLTVSLVTEYADGADFWKSLYDHTSASVDIGESSGHGALQFPGSQDADLTDDGGDYGMPETDAKGGLDWPPYGADKPSLTLPGLPTITCFRCHGDNNKGCDILDMLNDMDFYSMKCLGKCMNVSSGKLAVYDCAHDMIRNENTCIHNQDTEICFCAQNYCNGPGDVKRFLASDRQVLPPFAHGARSNGTTSARSTTEGYSSEDYDDELNSYDEQFAGNETESSSHRTTSGKKWQLVPHTGNTDGGTYFDLIDPKGKVYSKHIKEQGRKTTQEEDPFSDYDYVPRKNINHIIPKQSRSRSSVSTDTEMEYMTSENPVNINRPVVGKLKDSSVKTDNMANFTMFSLLTILLCQAVLKI</sequence>
<evidence type="ECO:0000313" key="7">
    <source>
        <dbReference type="RefSeq" id="XP_055861817.1"/>
    </source>
</evidence>
<dbReference type="OrthoDB" id="6056871at2759"/>
<evidence type="ECO:0000313" key="3">
    <source>
        <dbReference type="Proteomes" id="UP001165740"/>
    </source>
</evidence>
<evidence type="ECO:0000313" key="5">
    <source>
        <dbReference type="RefSeq" id="XP_055861815.1"/>
    </source>
</evidence>
<accession>A0A9W2YGI1</accession>
<feature type="compositionally biased region" description="Polar residues" evidence="1">
    <location>
        <begin position="201"/>
        <end position="214"/>
    </location>
</feature>
<dbReference type="Proteomes" id="UP001165740">
    <property type="component" value="Chromosome 12"/>
</dbReference>
<dbReference type="RefSeq" id="XP_055861814.1">
    <property type="nucleotide sequence ID" value="XM_056005839.1"/>
</dbReference>